<feature type="domain" description="WYL" evidence="2">
    <location>
        <begin position="151"/>
        <end position="214"/>
    </location>
</feature>
<feature type="domain" description="WYL" evidence="2">
    <location>
        <begin position="513"/>
        <end position="577"/>
    </location>
</feature>
<evidence type="ECO:0000313" key="5">
    <source>
        <dbReference type="EMBL" id="TQN31776.1"/>
    </source>
</evidence>
<sequence>MSRKKTERQINLVICLLATRRFLTAREIRATVAGYTSSAGTSAEDDAAFKRMFERDKKELRDSGIPIETGNADIWSGDEGYRISRSAYELPAIELRADEAAVLGLAARAWRDAALGGMSANALLKLRAAGVPVDSETAPGVTPVVGTDEPAFLAVWRALRDRRPVSFAYRKPGAEATRRHVEPWGVVNRNGHWYMAGYDRDRQARRVFRLGRIRGDVTVLGNGPTVVVPEGVDVRSVVTGYHSEPEEVARLRVRVDAAHELRRKALRIVPGSRGPEEPWWDYVEYPYGDLAALVESVAGFGDRVVLEHPASARTALMSHLSGAATQAPDADTAVPAGNAEPVEQEGQERRADSAEQLRRLLMLVPYALSHDVGVSEVATHFGLSQEQVLKDLSLLWMCGLPGYTPGDLIDVDLDAARSTGEIIIANADTLASPLKLTVDEAASVIVGVELLGELPGVADSEALNRLRAKLRSAAGAGEPAAETADRERAVDRLVDSVRVRVDLSEEVRTVQRKCDEALRNGWAVHLRYLSGYVDEVTERDVDPMGLVAQDGHMFLEGWCRLRGNVRLFRLDRVLRLAVLPTSSVVPAGARRRDLTDGVLQLSTGDARVTLDLAPSARWVTEEYVCSDVQELDSGWWRATLRTPVPEWVRRLALLLGPRCRVVAPAELAERVGEDARRALAGYSAHYDEGTDATG</sequence>
<evidence type="ECO:0000259" key="2">
    <source>
        <dbReference type="Pfam" id="PF13280"/>
    </source>
</evidence>
<dbReference type="PROSITE" id="PS52050">
    <property type="entry name" value="WYL"/>
    <property type="match status" value="2"/>
</dbReference>
<gene>
    <name evidence="5" type="ORF">FHX37_1697</name>
</gene>
<dbReference type="Pfam" id="PF19187">
    <property type="entry name" value="HTH_PafC"/>
    <property type="match status" value="1"/>
</dbReference>
<dbReference type="EMBL" id="VFQC01000001">
    <property type="protein sequence ID" value="TQN31776.1"/>
    <property type="molecule type" value="Genomic_DNA"/>
</dbReference>
<dbReference type="AlphaFoldDB" id="A0A543NIX8"/>
<dbReference type="Pfam" id="PF25583">
    <property type="entry name" value="WCX"/>
    <property type="match status" value="2"/>
</dbReference>
<feature type="domain" description="PafC HTH" evidence="3">
    <location>
        <begin position="355"/>
        <end position="471"/>
    </location>
</feature>
<dbReference type="InterPro" id="IPR026881">
    <property type="entry name" value="WYL_dom"/>
</dbReference>
<dbReference type="Proteomes" id="UP000317422">
    <property type="component" value="Unassembled WGS sequence"/>
</dbReference>
<dbReference type="PANTHER" id="PTHR34580">
    <property type="match status" value="1"/>
</dbReference>
<dbReference type="GO" id="GO:0000502">
    <property type="term" value="C:proteasome complex"/>
    <property type="evidence" value="ECO:0007669"/>
    <property type="project" value="UniProtKB-KW"/>
</dbReference>
<evidence type="ECO:0000256" key="1">
    <source>
        <dbReference type="SAM" id="MobiDB-lite"/>
    </source>
</evidence>
<evidence type="ECO:0000259" key="4">
    <source>
        <dbReference type="Pfam" id="PF25583"/>
    </source>
</evidence>
<accession>A0A543NIX8</accession>
<protein>
    <submittedName>
        <fullName evidence="5">Proteasome accessory factor B/proteasome accessory factor C</fullName>
    </submittedName>
</protein>
<comment type="caution">
    <text evidence="5">The sequence shown here is derived from an EMBL/GenBank/DDBJ whole genome shotgun (WGS) entry which is preliminary data.</text>
</comment>
<feature type="domain" description="WCX" evidence="4">
    <location>
        <begin position="607"/>
        <end position="679"/>
    </location>
</feature>
<feature type="domain" description="WCX" evidence="4">
    <location>
        <begin position="247"/>
        <end position="323"/>
    </location>
</feature>
<name>A0A543NIX8_9ACTN</name>
<keyword evidence="6" id="KW-1185">Reference proteome</keyword>
<keyword evidence="5" id="KW-0647">Proteasome</keyword>
<reference evidence="5 6" key="1">
    <citation type="submission" date="2019-06" db="EMBL/GenBank/DDBJ databases">
        <title>Sequencing the genomes of 1000 actinobacteria strains.</title>
        <authorList>
            <person name="Klenk H.-P."/>
        </authorList>
    </citation>
    <scope>NUCLEOTIDE SEQUENCE [LARGE SCALE GENOMIC DNA]</scope>
    <source>
        <strain evidence="5 6">DSM 45015</strain>
    </source>
</reference>
<dbReference type="InterPro" id="IPR057727">
    <property type="entry name" value="WCX_dom"/>
</dbReference>
<dbReference type="PANTHER" id="PTHR34580:SF1">
    <property type="entry name" value="PROTEIN PAFC"/>
    <property type="match status" value="1"/>
</dbReference>
<evidence type="ECO:0000259" key="3">
    <source>
        <dbReference type="Pfam" id="PF19187"/>
    </source>
</evidence>
<feature type="region of interest" description="Disordered" evidence="1">
    <location>
        <begin position="322"/>
        <end position="350"/>
    </location>
</feature>
<evidence type="ECO:0000313" key="6">
    <source>
        <dbReference type="Proteomes" id="UP000317422"/>
    </source>
</evidence>
<proteinExistence type="predicted"/>
<dbReference type="InterPro" id="IPR043839">
    <property type="entry name" value="PafC_HTH"/>
</dbReference>
<dbReference type="OrthoDB" id="3268930at2"/>
<organism evidence="5 6">
    <name type="scientific">Haloactinospora alba</name>
    <dbReference type="NCBI Taxonomy" id="405555"/>
    <lineage>
        <taxon>Bacteria</taxon>
        <taxon>Bacillati</taxon>
        <taxon>Actinomycetota</taxon>
        <taxon>Actinomycetes</taxon>
        <taxon>Streptosporangiales</taxon>
        <taxon>Nocardiopsidaceae</taxon>
        <taxon>Haloactinospora</taxon>
    </lineage>
</organism>
<dbReference type="InterPro" id="IPR051534">
    <property type="entry name" value="CBASS_pafABC_assoc_protein"/>
</dbReference>
<dbReference type="Pfam" id="PF13280">
    <property type="entry name" value="WYL"/>
    <property type="match status" value="2"/>
</dbReference>
<dbReference type="RefSeq" id="WP_141923359.1">
    <property type="nucleotide sequence ID" value="NZ_VFQC01000001.1"/>
</dbReference>